<dbReference type="EC" id="7.1.1.1" evidence="2"/>
<dbReference type="eggNOG" id="COG3288">
    <property type="taxonomic scope" value="Bacteria"/>
</dbReference>
<keyword evidence="10" id="KW-1185">Reference proteome</keyword>
<dbReference type="AlphaFoldDB" id="K2N0J9"/>
<feature type="compositionally biased region" description="Basic residues" evidence="7">
    <location>
        <begin position="102"/>
        <end position="119"/>
    </location>
</feature>
<accession>K2N0J9</accession>
<dbReference type="GO" id="GO:0050661">
    <property type="term" value="F:NADP binding"/>
    <property type="evidence" value="ECO:0007669"/>
    <property type="project" value="TreeGrafter"/>
</dbReference>
<name>K2N0J9_9HYPH</name>
<dbReference type="GO" id="GO:0008750">
    <property type="term" value="F:proton-translocating NAD(P)+ transhydrogenase activity"/>
    <property type="evidence" value="ECO:0007669"/>
    <property type="project" value="UniProtKB-EC"/>
</dbReference>
<feature type="region of interest" description="Disordered" evidence="7">
    <location>
        <begin position="91"/>
        <end position="145"/>
    </location>
</feature>
<evidence type="ECO:0000256" key="2">
    <source>
        <dbReference type="ARBA" id="ARBA00012943"/>
    </source>
</evidence>
<dbReference type="Proteomes" id="UP000006786">
    <property type="component" value="Unassembled WGS sequence"/>
</dbReference>
<evidence type="ECO:0000259" key="8">
    <source>
        <dbReference type="Pfam" id="PF01262"/>
    </source>
</evidence>
<reference evidence="9 10" key="1">
    <citation type="journal article" date="2012" name="J. Bacteriol.">
        <title>Genome Sequence of Nitratireductor pacificus Type Strain pht-3B.</title>
        <authorList>
            <person name="Lai Q."/>
            <person name="Li G."/>
            <person name="Shao Z."/>
        </authorList>
    </citation>
    <scope>NUCLEOTIDE SEQUENCE [LARGE SCALE GENOMIC DNA]</scope>
    <source>
        <strain evidence="10">pht-3B</strain>
    </source>
</reference>
<comment type="caution">
    <text evidence="9">The sequence shown here is derived from an EMBL/GenBank/DDBJ whole genome shotgun (WGS) entry which is preliminary data.</text>
</comment>
<keyword evidence="5" id="KW-0520">NAD</keyword>
<evidence type="ECO:0000256" key="5">
    <source>
        <dbReference type="ARBA" id="ARBA00023027"/>
    </source>
</evidence>
<dbReference type="EMBL" id="AMRM01000020">
    <property type="protein sequence ID" value="EKF17748.1"/>
    <property type="molecule type" value="Genomic_DNA"/>
</dbReference>
<keyword evidence="3" id="KW-0521">NADP</keyword>
<evidence type="ECO:0000313" key="9">
    <source>
        <dbReference type="EMBL" id="EKF17748.1"/>
    </source>
</evidence>
<protein>
    <recommendedName>
        <fullName evidence="2">proton-translocating NAD(P)(+) transhydrogenase</fullName>
        <ecNumber evidence="2">7.1.1.1</ecNumber>
    </recommendedName>
</protein>
<organism evidence="9 10">
    <name type="scientific">Nitratireductor pacificus pht-3B</name>
    <dbReference type="NCBI Taxonomy" id="391937"/>
    <lineage>
        <taxon>Bacteria</taxon>
        <taxon>Pseudomonadati</taxon>
        <taxon>Pseudomonadota</taxon>
        <taxon>Alphaproteobacteria</taxon>
        <taxon>Hyphomicrobiales</taxon>
        <taxon>Phyllobacteriaceae</taxon>
        <taxon>Nitratireductor</taxon>
    </lineage>
</organism>
<sequence>ERGGNVEGAVAGKVVTTKNDVKILGHLNVPGRVAASASLLYAKNLFAFLETMVDKEKKTLAIDMNDELVKATMLTHDGRIVHPAFADAGKGAAGTAAAPKKAPAKKPAVKKPAAKKPAPKKPATGAAGAKSPAKTPAAARSGGEA</sequence>
<dbReference type="PANTHER" id="PTHR10160:SF19">
    <property type="entry name" value="PROTON-TRANSLOCATING NAD(P)(+) TRANSHYDROGENASE"/>
    <property type="match status" value="1"/>
</dbReference>
<comment type="function">
    <text evidence="1">The transhydrogenation between NADH and NADP is coupled to respiration and ATP hydrolysis and functions as a proton pump across the membrane.</text>
</comment>
<dbReference type="InterPro" id="IPR007698">
    <property type="entry name" value="AlaDH/PNT_NAD(H)-bd"/>
</dbReference>
<feature type="domain" description="Alanine dehydrogenase/pyridine nucleotide transhydrogenase NAD(H)-binding" evidence="8">
    <location>
        <begin position="1"/>
        <end position="82"/>
    </location>
</feature>
<feature type="compositionally biased region" description="Low complexity" evidence="7">
    <location>
        <begin position="121"/>
        <end position="139"/>
    </location>
</feature>
<feature type="compositionally biased region" description="Low complexity" evidence="7">
    <location>
        <begin position="91"/>
        <end position="101"/>
    </location>
</feature>
<evidence type="ECO:0000256" key="4">
    <source>
        <dbReference type="ARBA" id="ARBA00022967"/>
    </source>
</evidence>
<feature type="non-terminal residue" evidence="9">
    <location>
        <position position="1"/>
    </location>
</feature>
<dbReference type="PATRIC" id="fig|391937.3.peg.3462"/>
<dbReference type="Pfam" id="PF01262">
    <property type="entry name" value="AlaDh_PNT_C"/>
    <property type="match status" value="1"/>
</dbReference>
<proteinExistence type="predicted"/>
<dbReference type="Gene3D" id="3.40.50.720">
    <property type="entry name" value="NAD(P)-binding Rossmann-like Domain"/>
    <property type="match status" value="1"/>
</dbReference>
<comment type="catalytic activity">
    <reaction evidence="6">
        <text>NAD(+) + NADPH + H(+)(in) = NADH + NADP(+) + H(+)(out)</text>
        <dbReference type="Rhea" id="RHEA:47992"/>
        <dbReference type="ChEBI" id="CHEBI:15378"/>
        <dbReference type="ChEBI" id="CHEBI:57540"/>
        <dbReference type="ChEBI" id="CHEBI:57783"/>
        <dbReference type="ChEBI" id="CHEBI:57945"/>
        <dbReference type="ChEBI" id="CHEBI:58349"/>
        <dbReference type="EC" id="7.1.1.1"/>
    </reaction>
</comment>
<keyword evidence="4" id="KW-1278">Translocase</keyword>
<evidence type="ECO:0000256" key="3">
    <source>
        <dbReference type="ARBA" id="ARBA00022857"/>
    </source>
</evidence>
<dbReference type="GO" id="GO:0005886">
    <property type="term" value="C:plasma membrane"/>
    <property type="evidence" value="ECO:0007669"/>
    <property type="project" value="TreeGrafter"/>
</dbReference>
<gene>
    <name evidence="9" type="ORF">NA2_16852</name>
</gene>
<evidence type="ECO:0000313" key="10">
    <source>
        <dbReference type="Proteomes" id="UP000006786"/>
    </source>
</evidence>
<evidence type="ECO:0000256" key="6">
    <source>
        <dbReference type="ARBA" id="ARBA00048202"/>
    </source>
</evidence>
<dbReference type="GO" id="GO:0006740">
    <property type="term" value="P:NADPH regeneration"/>
    <property type="evidence" value="ECO:0007669"/>
    <property type="project" value="TreeGrafter"/>
</dbReference>
<evidence type="ECO:0000256" key="1">
    <source>
        <dbReference type="ARBA" id="ARBA00003943"/>
    </source>
</evidence>
<dbReference type="PANTHER" id="PTHR10160">
    <property type="entry name" value="NAD(P) TRANSHYDROGENASE"/>
    <property type="match status" value="1"/>
</dbReference>
<evidence type="ECO:0000256" key="7">
    <source>
        <dbReference type="SAM" id="MobiDB-lite"/>
    </source>
</evidence>